<dbReference type="SUPFAM" id="SSF55874">
    <property type="entry name" value="ATPase domain of HSP90 chaperone/DNA topoisomerase II/histidine kinase"/>
    <property type="match status" value="1"/>
</dbReference>
<feature type="chain" id="PRO_5019784734" description="histidine kinase" evidence="8">
    <location>
        <begin position="23"/>
        <end position="815"/>
    </location>
</feature>
<sequence>MKRKRILVILLSLLTSWQSAFSQNNQAGKIAVLYNLLRKSRADTVRVGMLLELGRLYLDSGRGDKDLDSASYVVGQASMLSRKLGYQIGHGRSLLTSALVLIKKNRNQHALLLCREALHCFLQSSDLKDAGEAYIIIGQRYGNLAPDIGIKIENFKKAADAFLKSDAIKRAGDANKDIGETLLLVDKGEDALPYLRTSINLYQSIHYREIGTAYHLIAMALSKTGDFVSELKYSLLAIASIEATGDRTSPVLRNILYGTGMAYYRILNYEKAHIYLAKARELAYMQKDTPAMTEITFNMGRSQLHGGKFKDAISLIKSMEQLGDTTSTIEFVVNIAGELRKGSDTDSKKLAHSILRGLDKYRKSKQDAGIREKLASVELHTSLDLMDVRGAAHFYRQLVDILSVKELVLTDRLDALNGIIRYNNITGQNKVALAAIKTYRDLCKANNLKTFNKEYEFWLFKTDSVIGNYLSAIRHYQNYKRGEDSLLNELNSRQISVLNIQFETEKKDKDISLKNRNIRLLGRQSALQRTTLKQENVKRNLTIAAAVMLLAALGVGYNRYQLKQESNVLLKARQLEIDKQHQNLLSSAKNLTQLLKEKEWLLREIHHRVKNNLQVTMSLLNMQSFYITNHQAQEAIGASKRRMYAISLIHQQLYQSEALCNINIGAYVTELCGYLLDNLGEERKIRFAFAVTNLEIDVAQAVPLGLLINEAITNSLIHAFMLKKEGLISIRAYHENEGSITVEITDDGDGLPAGFNWGTAQSLGINLMRGLAGQLDGNLHIISEQGTTIKITFNRINELVNEFAEVQQEPAFAHE</sequence>
<dbReference type="RefSeq" id="WP_119408037.1">
    <property type="nucleotide sequence ID" value="NZ_CP032869.1"/>
</dbReference>
<dbReference type="SMART" id="SM00387">
    <property type="entry name" value="HATPase_c"/>
    <property type="match status" value="1"/>
</dbReference>
<evidence type="ECO:0000256" key="4">
    <source>
        <dbReference type="ARBA" id="ARBA00022679"/>
    </source>
</evidence>
<keyword evidence="4" id="KW-0808">Transferase</keyword>
<dbReference type="InterPro" id="IPR003594">
    <property type="entry name" value="HATPase_dom"/>
</dbReference>
<dbReference type="Gene3D" id="3.30.450.20">
    <property type="entry name" value="PAS domain"/>
    <property type="match status" value="1"/>
</dbReference>
<organism evidence="10 11">
    <name type="scientific">Mucilaginibacter celer</name>
    <dbReference type="NCBI Taxonomy" id="2305508"/>
    <lineage>
        <taxon>Bacteria</taxon>
        <taxon>Pseudomonadati</taxon>
        <taxon>Bacteroidota</taxon>
        <taxon>Sphingobacteriia</taxon>
        <taxon>Sphingobacteriales</taxon>
        <taxon>Sphingobacteriaceae</taxon>
        <taxon>Mucilaginibacter</taxon>
    </lineage>
</organism>
<dbReference type="Gene3D" id="3.30.565.10">
    <property type="entry name" value="Histidine kinase-like ATPase, C-terminal domain"/>
    <property type="match status" value="1"/>
</dbReference>
<accession>A0A494VSF6</accession>
<dbReference type="AlphaFoldDB" id="A0A494VSF6"/>
<dbReference type="PANTHER" id="PTHR41523:SF8">
    <property type="entry name" value="ETHYLENE RESPONSE SENSOR PROTEIN"/>
    <property type="match status" value="1"/>
</dbReference>
<feature type="domain" description="Histidine kinase/HSP90-like ATPase" evidence="9">
    <location>
        <begin position="699"/>
        <end position="797"/>
    </location>
</feature>
<comment type="catalytic activity">
    <reaction evidence="1">
        <text>ATP + protein L-histidine = ADP + protein N-phospho-L-histidine.</text>
        <dbReference type="EC" id="2.7.13.3"/>
    </reaction>
</comment>
<dbReference type="EMBL" id="CP032869">
    <property type="protein sequence ID" value="AYL94318.1"/>
    <property type="molecule type" value="Genomic_DNA"/>
</dbReference>
<evidence type="ECO:0000256" key="3">
    <source>
        <dbReference type="ARBA" id="ARBA00022553"/>
    </source>
</evidence>
<dbReference type="EC" id="2.7.13.3" evidence="2"/>
<keyword evidence="3" id="KW-0597">Phosphoprotein</keyword>
<feature type="signal peptide" evidence="8">
    <location>
        <begin position="1"/>
        <end position="22"/>
    </location>
</feature>
<reference evidence="10 11" key="1">
    <citation type="submission" date="2018-10" db="EMBL/GenBank/DDBJ databases">
        <title>Genome sequencing of Mucilaginibacter sp. HYN0043.</title>
        <authorList>
            <person name="Kim M."/>
            <person name="Yi H."/>
        </authorList>
    </citation>
    <scope>NUCLEOTIDE SEQUENCE [LARGE SCALE GENOMIC DNA]</scope>
    <source>
        <strain evidence="10 11">HYN0043</strain>
    </source>
</reference>
<keyword evidence="6" id="KW-0418">Kinase</keyword>
<evidence type="ECO:0000259" key="9">
    <source>
        <dbReference type="SMART" id="SM00387"/>
    </source>
</evidence>
<dbReference type="Pfam" id="PF07568">
    <property type="entry name" value="HisKA_2"/>
    <property type="match status" value="1"/>
</dbReference>
<evidence type="ECO:0000256" key="6">
    <source>
        <dbReference type="ARBA" id="ARBA00022777"/>
    </source>
</evidence>
<dbReference type="GO" id="GO:0004673">
    <property type="term" value="F:protein histidine kinase activity"/>
    <property type="evidence" value="ECO:0007669"/>
    <property type="project" value="UniProtKB-EC"/>
</dbReference>
<evidence type="ECO:0000256" key="8">
    <source>
        <dbReference type="SAM" id="SignalP"/>
    </source>
</evidence>
<dbReference type="KEGG" id="muh:HYN43_002970"/>
<dbReference type="PANTHER" id="PTHR41523">
    <property type="entry name" value="TWO-COMPONENT SYSTEM SENSOR PROTEIN"/>
    <property type="match status" value="1"/>
</dbReference>
<keyword evidence="8" id="KW-0732">Signal</keyword>
<dbReference type="SUPFAM" id="SSF48452">
    <property type="entry name" value="TPR-like"/>
    <property type="match status" value="2"/>
</dbReference>
<keyword evidence="7" id="KW-0067">ATP-binding</keyword>
<proteinExistence type="predicted"/>
<evidence type="ECO:0000313" key="11">
    <source>
        <dbReference type="Proteomes" id="UP000270046"/>
    </source>
</evidence>
<dbReference type="OrthoDB" id="1523170at2"/>
<dbReference type="GO" id="GO:0005524">
    <property type="term" value="F:ATP binding"/>
    <property type="evidence" value="ECO:0007669"/>
    <property type="project" value="UniProtKB-KW"/>
</dbReference>
<dbReference type="Proteomes" id="UP000270046">
    <property type="component" value="Chromosome"/>
</dbReference>
<dbReference type="Gene3D" id="1.25.40.10">
    <property type="entry name" value="Tetratricopeptide repeat domain"/>
    <property type="match status" value="2"/>
</dbReference>
<dbReference type="InterPro" id="IPR036890">
    <property type="entry name" value="HATPase_C_sf"/>
</dbReference>
<evidence type="ECO:0000256" key="5">
    <source>
        <dbReference type="ARBA" id="ARBA00022741"/>
    </source>
</evidence>
<keyword evidence="11" id="KW-1185">Reference proteome</keyword>
<dbReference type="InterPro" id="IPR011990">
    <property type="entry name" value="TPR-like_helical_dom_sf"/>
</dbReference>
<dbReference type="InterPro" id="IPR011495">
    <property type="entry name" value="Sig_transdc_His_kin_sub2_dim/P"/>
</dbReference>
<dbReference type="Pfam" id="PF02518">
    <property type="entry name" value="HATPase_c"/>
    <property type="match status" value="1"/>
</dbReference>
<protein>
    <recommendedName>
        <fullName evidence="2">histidine kinase</fullName>
        <ecNumber evidence="2">2.7.13.3</ecNumber>
    </recommendedName>
</protein>
<evidence type="ECO:0000313" key="10">
    <source>
        <dbReference type="EMBL" id="AYL94318.1"/>
    </source>
</evidence>
<gene>
    <name evidence="10" type="ORF">HYN43_002970</name>
</gene>
<name>A0A494VSF6_9SPHI</name>
<evidence type="ECO:0000256" key="2">
    <source>
        <dbReference type="ARBA" id="ARBA00012438"/>
    </source>
</evidence>
<evidence type="ECO:0000256" key="1">
    <source>
        <dbReference type="ARBA" id="ARBA00000085"/>
    </source>
</evidence>
<keyword evidence="5" id="KW-0547">Nucleotide-binding</keyword>
<evidence type="ECO:0000256" key="7">
    <source>
        <dbReference type="ARBA" id="ARBA00022840"/>
    </source>
</evidence>